<name>A0A3L8P3W2_9ACTN</name>
<dbReference type="EMBL" id="RDBE01000006">
    <property type="protein sequence ID" value="RLV49717.1"/>
    <property type="molecule type" value="Genomic_DNA"/>
</dbReference>
<keyword evidence="3" id="KW-1185">Reference proteome</keyword>
<evidence type="ECO:0000256" key="1">
    <source>
        <dbReference type="SAM" id="SignalP"/>
    </source>
</evidence>
<gene>
    <name evidence="2" type="ORF">D9V37_07325</name>
</gene>
<proteinExistence type="predicted"/>
<accession>A0A3L8P3W2</accession>
<dbReference type="AlphaFoldDB" id="A0A3L8P3W2"/>
<keyword evidence="1" id="KW-0732">Signal</keyword>
<feature type="chain" id="PRO_5018295995" evidence="1">
    <location>
        <begin position="18"/>
        <end position="197"/>
    </location>
</feature>
<protein>
    <submittedName>
        <fullName evidence="2">Uncharacterized protein</fullName>
    </submittedName>
</protein>
<comment type="caution">
    <text evidence="2">The sequence shown here is derived from an EMBL/GenBank/DDBJ whole genome shotgun (WGS) entry which is preliminary data.</text>
</comment>
<reference evidence="2 3" key="1">
    <citation type="submission" date="2018-10" db="EMBL/GenBank/DDBJ databases">
        <title>Marmoricola sp. 4Q3S-7 whole genome shotgun sequence.</title>
        <authorList>
            <person name="Li F."/>
        </authorList>
    </citation>
    <scope>NUCLEOTIDE SEQUENCE [LARGE SCALE GENOMIC DNA]</scope>
    <source>
        <strain evidence="2 3">4Q3S-7</strain>
    </source>
</reference>
<sequence length="197" mass="20528">MWTVPAIAAVSAAPAFAASTCSPVTIDFSSYPTGQSVPSGTSYTFNGVTVTLKLSGDTGADNNSTVYATTTSTKELRFYDLNAKNTAQTITVNFSQQVKNLTLNIVDIDYASSYDDRVVVNTAGYTASKGSSLKGDGSSSSPFYATNQAADGATTNNVSLTWVSATSVNFTYAQSNTAVTGNPHIGLRTIVFTPTSC</sequence>
<dbReference type="Proteomes" id="UP000281708">
    <property type="component" value="Unassembled WGS sequence"/>
</dbReference>
<feature type="signal peptide" evidence="1">
    <location>
        <begin position="1"/>
        <end position="17"/>
    </location>
</feature>
<evidence type="ECO:0000313" key="2">
    <source>
        <dbReference type="EMBL" id="RLV49717.1"/>
    </source>
</evidence>
<organism evidence="2 3">
    <name type="scientific">Nocardioides mangrovicus</name>
    <dbReference type="NCBI Taxonomy" id="2478913"/>
    <lineage>
        <taxon>Bacteria</taxon>
        <taxon>Bacillati</taxon>
        <taxon>Actinomycetota</taxon>
        <taxon>Actinomycetes</taxon>
        <taxon>Propionibacteriales</taxon>
        <taxon>Nocardioidaceae</taxon>
        <taxon>Nocardioides</taxon>
    </lineage>
</organism>
<evidence type="ECO:0000313" key="3">
    <source>
        <dbReference type="Proteomes" id="UP000281708"/>
    </source>
</evidence>